<evidence type="ECO:0000256" key="6">
    <source>
        <dbReference type="ARBA" id="ARBA00023077"/>
    </source>
</evidence>
<evidence type="ECO:0000256" key="3">
    <source>
        <dbReference type="ARBA" id="ARBA00022452"/>
    </source>
</evidence>
<feature type="signal peptide" evidence="12">
    <location>
        <begin position="1"/>
        <end position="19"/>
    </location>
</feature>
<evidence type="ECO:0000256" key="11">
    <source>
        <dbReference type="RuleBase" id="RU003357"/>
    </source>
</evidence>
<evidence type="ECO:0000256" key="1">
    <source>
        <dbReference type="ARBA" id="ARBA00004571"/>
    </source>
</evidence>
<dbReference type="PANTHER" id="PTHR30069">
    <property type="entry name" value="TONB-DEPENDENT OUTER MEMBRANE RECEPTOR"/>
    <property type="match status" value="1"/>
</dbReference>
<dbReference type="InterPro" id="IPR000531">
    <property type="entry name" value="Beta-barrel_TonB"/>
</dbReference>
<proteinExistence type="inferred from homology"/>
<dbReference type="GO" id="GO:0009279">
    <property type="term" value="C:cell outer membrane"/>
    <property type="evidence" value="ECO:0007669"/>
    <property type="project" value="UniProtKB-SubCell"/>
</dbReference>
<evidence type="ECO:0000256" key="10">
    <source>
        <dbReference type="PROSITE-ProRule" id="PRU01360"/>
    </source>
</evidence>
<keyword evidence="2 10" id="KW-0813">Transport</keyword>
<comment type="similarity">
    <text evidence="10 11">Belongs to the TonB-dependent receptor family.</text>
</comment>
<keyword evidence="9 10" id="KW-0998">Cell outer membrane</keyword>
<dbReference type="SUPFAM" id="SSF56935">
    <property type="entry name" value="Porins"/>
    <property type="match status" value="1"/>
</dbReference>
<protein>
    <submittedName>
        <fullName evidence="15">TonB-dependent receptor</fullName>
    </submittedName>
</protein>
<evidence type="ECO:0000256" key="8">
    <source>
        <dbReference type="ARBA" id="ARBA00023170"/>
    </source>
</evidence>
<evidence type="ECO:0000313" key="16">
    <source>
        <dbReference type="Proteomes" id="UP000261828"/>
    </source>
</evidence>
<evidence type="ECO:0000256" key="7">
    <source>
        <dbReference type="ARBA" id="ARBA00023136"/>
    </source>
</evidence>
<dbReference type="InterPro" id="IPR012910">
    <property type="entry name" value="Plug_dom"/>
</dbReference>
<organism evidence="15 16">
    <name type="scientific">Flagellimonas nanhaiensis</name>
    <dbReference type="NCBI Taxonomy" id="2292706"/>
    <lineage>
        <taxon>Bacteria</taxon>
        <taxon>Pseudomonadati</taxon>
        <taxon>Bacteroidota</taxon>
        <taxon>Flavobacteriia</taxon>
        <taxon>Flavobacteriales</taxon>
        <taxon>Flavobacteriaceae</taxon>
        <taxon>Flagellimonas</taxon>
    </lineage>
</organism>
<comment type="subcellular location">
    <subcellularLocation>
        <location evidence="1 10">Cell outer membrane</location>
        <topology evidence="1 10">Multi-pass membrane protein</topology>
    </subcellularLocation>
</comment>
<dbReference type="InterPro" id="IPR037066">
    <property type="entry name" value="Plug_dom_sf"/>
</dbReference>
<sequence>MKKIQTLLALFVGILGMYAQEVSVTGKVMDEDGSPLEGASVYVAEISVGTTTNANGEYELALAQGKHLIQVSYIGYSPAAETVEVGDSGATLDFTLFTGLNLDEVVIISGSKKAEKITNSPATVVTIGPRQIEQYAGNPGELLARKKGIDYFRAGIATPAFNIRGFNSNFNSKNLQVADSRNSSLIATGLPMGPLTTTIKEDIEQIEVVLGPNATLYGPNAHNGLINTITKDPRKYEGLTIATNAGVNSDGNGFYSGRFRYGKKLSDKWAIKATGEYTKATEFIYADSVYIDRDLDGVKEGYPEFELDNDVKFLKTEASAYFSPKEGTDLIATYGHSNSTYLSPTNVGRNQIIDWRISFFQLRFKTRNFFAQAYYTTSKTDDTYSIDERTKQYYRGIDSGLSEAEAAGDFSYQSGAKFIDDSKRWNAELQYSNTLFDRLDLVTGLQWQLDRANSHGTYLLDTDEDDYIDVGQVGGYLHLDYDFGDGFRGIAASRVDNHKVYGTNFVPKFGLLKEFEKGTVRFTYGQGIAAPTILNLYGNLFSGLILGNAEGFTLADGSMVESQGVEKVNTYEVGYRGSLSKKLYADVNAYYNVNKDFLSPVTIVGVTTQRGDTPIEEVQSGFAAFGGLVATYINFGEVHTYGADLALTYSISPEWNMTANYSFFDYSFDEDDQDNDFNGDGEVNFLDFLVNSPNNKFGLGLNYNGSKFFASAFSRWVEEYNYFSSFQIASETLPDFTYRGLPIVENARSADSFNYGPLGGFVTFDLNFGYHVNDNLTLSVAATNLFDTEMREFTAAPPTRGLYVLEAKINLD</sequence>
<reference evidence="15 16" key="1">
    <citation type="submission" date="2018-08" db="EMBL/GenBank/DDBJ databases">
        <title>Muricauda nanhaiensis sp. nov., isolated from seawater of the South China Sea.</title>
        <authorList>
            <person name="Dang Y."/>
        </authorList>
    </citation>
    <scope>NUCLEOTIDE SEQUENCE [LARGE SCALE GENOMIC DNA]</scope>
    <source>
        <strain evidence="15 16">SM1704</strain>
    </source>
</reference>
<keyword evidence="8 15" id="KW-0675">Receptor</keyword>
<dbReference type="RefSeq" id="WP_116182686.1">
    <property type="nucleotide sequence ID" value="NZ_QTJX01000001.1"/>
</dbReference>
<evidence type="ECO:0000256" key="4">
    <source>
        <dbReference type="ARBA" id="ARBA00022692"/>
    </source>
</evidence>
<dbReference type="GO" id="GO:0044718">
    <property type="term" value="P:siderophore transmembrane transport"/>
    <property type="evidence" value="ECO:0007669"/>
    <property type="project" value="TreeGrafter"/>
</dbReference>
<dbReference type="SUPFAM" id="SSF49464">
    <property type="entry name" value="Carboxypeptidase regulatory domain-like"/>
    <property type="match status" value="1"/>
</dbReference>
<dbReference type="AlphaFoldDB" id="A0A371JSK6"/>
<dbReference type="GO" id="GO:0015344">
    <property type="term" value="F:siderophore uptake transmembrane transporter activity"/>
    <property type="evidence" value="ECO:0007669"/>
    <property type="project" value="TreeGrafter"/>
</dbReference>
<dbReference type="PROSITE" id="PS52016">
    <property type="entry name" value="TONB_DEPENDENT_REC_3"/>
    <property type="match status" value="1"/>
</dbReference>
<evidence type="ECO:0000256" key="2">
    <source>
        <dbReference type="ARBA" id="ARBA00022448"/>
    </source>
</evidence>
<dbReference type="Pfam" id="PF13715">
    <property type="entry name" value="CarbopepD_reg_2"/>
    <property type="match status" value="1"/>
</dbReference>
<evidence type="ECO:0000259" key="14">
    <source>
        <dbReference type="Pfam" id="PF07715"/>
    </source>
</evidence>
<feature type="domain" description="TonB-dependent receptor-like beta-barrel" evidence="13">
    <location>
        <begin position="334"/>
        <end position="785"/>
    </location>
</feature>
<dbReference type="PANTHER" id="PTHR30069:SF29">
    <property type="entry name" value="HEMOGLOBIN AND HEMOGLOBIN-HAPTOGLOBIN-BINDING PROTEIN 1-RELATED"/>
    <property type="match status" value="1"/>
</dbReference>
<evidence type="ECO:0000259" key="13">
    <source>
        <dbReference type="Pfam" id="PF00593"/>
    </source>
</evidence>
<keyword evidence="6 11" id="KW-0798">TonB box</keyword>
<dbReference type="InterPro" id="IPR036942">
    <property type="entry name" value="Beta-barrel_TonB_sf"/>
</dbReference>
<feature type="domain" description="TonB-dependent receptor plug" evidence="14">
    <location>
        <begin position="118"/>
        <end position="224"/>
    </location>
</feature>
<dbReference type="EMBL" id="QTJX01000001">
    <property type="protein sequence ID" value="RDY60803.1"/>
    <property type="molecule type" value="Genomic_DNA"/>
</dbReference>
<evidence type="ECO:0000313" key="15">
    <source>
        <dbReference type="EMBL" id="RDY60803.1"/>
    </source>
</evidence>
<dbReference type="OrthoDB" id="9805434at2"/>
<keyword evidence="16" id="KW-1185">Reference proteome</keyword>
<dbReference type="InterPro" id="IPR008969">
    <property type="entry name" value="CarboxyPept-like_regulatory"/>
</dbReference>
<dbReference type="Pfam" id="PF00593">
    <property type="entry name" value="TonB_dep_Rec_b-barrel"/>
    <property type="match status" value="1"/>
</dbReference>
<keyword evidence="4 10" id="KW-0812">Transmembrane</keyword>
<dbReference type="Gene3D" id="2.170.130.10">
    <property type="entry name" value="TonB-dependent receptor, plug domain"/>
    <property type="match status" value="1"/>
</dbReference>
<name>A0A371JSK6_9FLAO</name>
<dbReference type="InterPro" id="IPR039426">
    <property type="entry name" value="TonB-dep_rcpt-like"/>
</dbReference>
<dbReference type="Gene3D" id="2.40.170.20">
    <property type="entry name" value="TonB-dependent receptor, beta-barrel domain"/>
    <property type="match status" value="1"/>
</dbReference>
<gene>
    <name evidence="15" type="ORF">DX873_01075</name>
</gene>
<dbReference type="Gene3D" id="2.60.40.1120">
    <property type="entry name" value="Carboxypeptidase-like, regulatory domain"/>
    <property type="match status" value="1"/>
</dbReference>
<dbReference type="Proteomes" id="UP000261828">
    <property type="component" value="Unassembled WGS sequence"/>
</dbReference>
<keyword evidence="7 10" id="KW-0472">Membrane</keyword>
<accession>A0A371JSK6</accession>
<evidence type="ECO:0000256" key="5">
    <source>
        <dbReference type="ARBA" id="ARBA00022729"/>
    </source>
</evidence>
<comment type="caution">
    <text evidence="15">The sequence shown here is derived from an EMBL/GenBank/DDBJ whole genome shotgun (WGS) entry which is preliminary data.</text>
</comment>
<dbReference type="Pfam" id="PF07715">
    <property type="entry name" value="Plug"/>
    <property type="match status" value="1"/>
</dbReference>
<feature type="chain" id="PRO_5016730203" evidence="12">
    <location>
        <begin position="20"/>
        <end position="812"/>
    </location>
</feature>
<keyword evidence="5 12" id="KW-0732">Signal</keyword>
<evidence type="ECO:0000256" key="12">
    <source>
        <dbReference type="SAM" id="SignalP"/>
    </source>
</evidence>
<keyword evidence="3 10" id="KW-1134">Transmembrane beta strand</keyword>
<evidence type="ECO:0000256" key="9">
    <source>
        <dbReference type="ARBA" id="ARBA00023237"/>
    </source>
</evidence>